<keyword evidence="8" id="KW-1185">Reference proteome</keyword>
<evidence type="ECO:0000313" key="7">
    <source>
        <dbReference type="EMBL" id="RDK91088.1"/>
    </source>
</evidence>
<evidence type="ECO:0000259" key="6">
    <source>
        <dbReference type="Pfam" id="PF00419"/>
    </source>
</evidence>
<evidence type="ECO:0000256" key="1">
    <source>
        <dbReference type="ARBA" id="ARBA00004561"/>
    </source>
</evidence>
<dbReference type="PANTHER" id="PTHR33420">
    <property type="entry name" value="FIMBRIAL SUBUNIT ELFA-RELATED"/>
    <property type="match status" value="1"/>
</dbReference>
<reference evidence="7 8" key="1">
    <citation type="submission" date="2018-07" db="EMBL/GenBank/DDBJ databases">
        <title>Genomic Encyclopedia of Type Strains, Phase IV (KMG-IV): sequencing the most valuable type-strain genomes for metagenomic binning, comparative biology and taxonomic classification.</title>
        <authorList>
            <person name="Goeker M."/>
        </authorList>
    </citation>
    <scope>NUCLEOTIDE SEQUENCE [LARGE SCALE GENOMIC DNA]</scope>
    <source>
        <strain evidence="7 8">DSM 103736</strain>
    </source>
</reference>
<comment type="caution">
    <text evidence="7">The sequence shown here is derived from an EMBL/GenBank/DDBJ whole genome shotgun (WGS) entry which is preliminary data.</text>
</comment>
<protein>
    <submittedName>
        <fullName evidence="7">Major type 1 subunit fimbrin (Pilin)</fullName>
    </submittedName>
</protein>
<dbReference type="RefSeq" id="WP_115458895.1">
    <property type="nucleotide sequence ID" value="NZ_QRAP01000005.1"/>
</dbReference>
<evidence type="ECO:0000256" key="2">
    <source>
        <dbReference type="ARBA" id="ARBA00006671"/>
    </source>
</evidence>
<dbReference type="SUPFAM" id="SSF49401">
    <property type="entry name" value="Bacterial adhesins"/>
    <property type="match status" value="1"/>
</dbReference>
<feature type="signal peptide" evidence="5">
    <location>
        <begin position="1"/>
        <end position="22"/>
    </location>
</feature>
<feature type="chain" id="PRO_5016960335" evidence="5">
    <location>
        <begin position="23"/>
        <end position="175"/>
    </location>
</feature>
<feature type="domain" description="Fimbrial-type adhesion" evidence="6">
    <location>
        <begin position="28"/>
        <end position="175"/>
    </location>
</feature>
<keyword evidence="4" id="KW-0281">Fimbrium</keyword>
<accession>A0A370QQM2</accession>
<evidence type="ECO:0000256" key="3">
    <source>
        <dbReference type="ARBA" id="ARBA00022729"/>
    </source>
</evidence>
<dbReference type="PANTHER" id="PTHR33420:SF3">
    <property type="entry name" value="FIMBRIAL SUBUNIT ELFA"/>
    <property type="match status" value="1"/>
</dbReference>
<comment type="subcellular location">
    <subcellularLocation>
        <location evidence="1">Fimbrium</location>
    </subcellularLocation>
</comment>
<keyword evidence="3 5" id="KW-0732">Signal</keyword>
<proteinExistence type="inferred from homology"/>
<name>A0A370QQM2_9GAMM</name>
<dbReference type="AlphaFoldDB" id="A0A370QQM2"/>
<dbReference type="EMBL" id="QRAP01000005">
    <property type="protein sequence ID" value="RDK91088.1"/>
    <property type="molecule type" value="Genomic_DNA"/>
</dbReference>
<sequence length="175" mass="17904">MKKNIIAAALVSSVVLSASALAADGTVNFNGEITDEVCTVDSGSKDFTVAMGKIGTNAFSASGSLAGAKQFTITLTDCPASVANNGVAIRFDGSQKNGDNAILDLTSASTAQNVGIQISDAQNQVVKLYENSSKYTVQAGSVKNNLNFTARYISTAATVGAGTANAVSQFTIDYQ</sequence>
<gene>
    <name evidence="7" type="ORF">C8D90_105376</name>
</gene>
<dbReference type="OrthoDB" id="6466381at2"/>
<dbReference type="GO" id="GO:0043709">
    <property type="term" value="P:cell adhesion involved in single-species biofilm formation"/>
    <property type="evidence" value="ECO:0007669"/>
    <property type="project" value="TreeGrafter"/>
</dbReference>
<evidence type="ECO:0000256" key="5">
    <source>
        <dbReference type="SAM" id="SignalP"/>
    </source>
</evidence>
<evidence type="ECO:0000256" key="4">
    <source>
        <dbReference type="ARBA" id="ARBA00023263"/>
    </source>
</evidence>
<dbReference type="InterPro" id="IPR050263">
    <property type="entry name" value="Bact_Fimbrial_Adh_Pro"/>
</dbReference>
<organism evidence="7 8">
    <name type="scientific">Enterobacillus tribolii</name>
    <dbReference type="NCBI Taxonomy" id="1487935"/>
    <lineage>
        <taxon>Bacteria</taxon>
        <taxon>Pseudomonadati</taxon>
        <taxon>Pseudomonadota</taxon>
        <taxon>Gammaproteobacteria</taxon>
        <taxon>Enterobacterales</taxon>
        <taxon>Hafniaceae</taxon>
        <taxon>Enterobacillus</taxon>
    </lineage>
</organism>
<evidence type="ECO:0000313" key="8">
    <source>
        <dbReference type="Proteomes" id="UP000254848"/>
    </source>
</evidence>
<dbReference type="Pfam" id="PF00419">
    <property type="entry name" value="Fimbrial"/>
    <property type="match status" value="1"/>
</dbReference>
<dbReference type="Proteomes" id="UP000254848">
    <property type="component" value="Unassembled WGS sequence"/>
</dbReference>
<dbReference type="InterPro" id="IPR008966">
    <property type="entry name" value="Adhesion_dom_sf"/>
</dbReference>
<dbReference type="InterPro" id="IPR036937">
    <property type="entry name" value="Adhesion_dom_fimbrial_sf"/>
</dbReference>
<dbReference type="Gene3D" id="2.60.40.1090">
    <property type="entry name" value="Fimbrial-type adhesion domain"/>
    <property type="match status" value="1"/>
</dbReference>
<dbReference type="GO" id="GO:0009289">
    <property type="term" value="C:pilus"/>
    <property type="evidence" value="ECO:0007669"/>
    <property type="project" value="UniProtKB-SubCell"/>
</dbReference>
<comment type="similarity">
    <text evidence="2">Belongs to the fimbrial protein family.</text>
</comment>
<dbReference type="InterPro" id="IPR000259">
    <property type="entry name" value="Adhesion_dom_fimbrial"/>
</dbReference>